<dbReference type="GO" id="GO:0016747">
    <property type="term" value="F:acyltransferase activity, transferring groups other than amino-acyl groups"/>
    <property type="evidence" value="ECO:0007669"/>
    <property type="project" value="InterPro"/>
</dbReference>
<evidence type="ECO:0000313" key="4">
    <source>
        <dbReference type="Proteomes" id="UP000311382"/>
    </source>
</evidence>
<feature type="region of interest" description="Disordered" evidence="1">
    <location>
        <begin position="112"/>
        <end position="132"/>
    </location>
</feature>
<evidence type="ECO:0000313" key="3">
    <source>
        <dbReference type="EMBL" id="TNY23661.1"/>
    </source>
</evidence>
<dbReference type="InterPro" id="IPR000182">
    <property type="entry name" value="GNAT_dom"/>
</dbReference>
<dbReference type="AlphaFoldDB" id="A0A5C5G724"/>
<dbReference type="PANTHER" id="PTHR42791:SF2">
    <property type="entry name" value="N-ACETYLTRANSFERASE DOMAIN-CONTAINING PROTEIN"/>
    <property type="match status" value="1"/>
</dbReference>
<keyword evidence="3" id="KW-0808">Transferase</keyword>
<dbReference type="Gene3D" id="3.40.630.30">
    <property type="match status" value="1"/>
</dbReference>
<keyword evidence="3" id="KW-0012">Acyltransferase</keyword>
<dbReference type="PANTHER" id="PTHR42791">
    <property type="entry name" value="GNAT FAMILY ACETYLTRANSFERASE"/>
    <property type="match status" value="1"/>
</dbReference>
<comment type="caution">
    <text evidence="3">The sequence shown here is derived from an EMBL/GenBank/DDBJ whole genome shotgun (WGS) entry which is preliminary data.</text>
</comment>
<dbReference type="Proteomes" id="UP000311382">
    <property type="component" value="Unassembled WGS sequence"/>
</dbReference>
<feature type="domain" description="N-acetyltransferase" evidence="2">
    <location>
        <begin position="98"/>
        <end position="236"/>
    </location>
</feature>
<dbReference type="InterPro" id="IPR052523">
    <property type="entry name" value="Trichothecene_AcTrans"/>
</dbReference>
<evidence type="ECO:0000256" key="1">
    <source>
        <dbReference type="SAM" id="MobiDB-lite"/>
    </source>
</evidence>
<organism evidence="3 4">
    <name type="scientific">Rhodotorula diobovata</name>
    <dbReference type="NCBI Taxonomy" id="5288"/>
    <lineage>
        <taxon>Eukaryota</taxon>
        <taxon>Fungi</taxon>
        <taxon>Dikarya</taxon>
        <taxon>Basidiomycota</taxon>
        <taxon>Pucciniomycotina</taxon>
        <taxon>Microbotryomycetes</taxon>
        <taxon>Sporidiobolales</taxon>
        <taxon>Sporidiobolaceae</taxon>
        <taxon>Rhodotorula</taxon>
    </lineage>
</organism>
<dbReference type="SUPFAM" id="SSF55729">
    <property type="entry name" value="Acyl-CoA N-acyltransferases (Nat)"/>
    <property type="match status" value="1"/>
</dbReference>
<name>A0A5C5G724_9BASI</name>
<accession>A0A5C5G724</accession>
<evidence type="ECO:0000259" key="2">
    <source>
        <dbReference type="PROSITE" id="PS51186"/>
    </source>
</evidence>
<dbReference type="InterPro" id="IPR016181">
    <property type="entry name" value="Acyl_CoA_acyltransferase"/>
</dbReference>
<dbReference type="PROSITE" id="PS51186">
    <property type="entry name" value="GNAT"/>
    <property type="match status" value="1"/>
</dbReference>
<dbReference type="Pfam" id="PF13673">
    <property type="entry name" value="Acetyltransf_10"/>
    <property type="match status" value="1"/>
</dbReference>
<reference evidence="3 4" key="1">
    <citation type="submission" date="2019-03" db="EMBL/GenBank/DDBJ databases">
        <title>Rhodosporidium diobovatum UCD-FST 08-225 genome sequencing, assembly, and annotation.</title>
        <authorList>
            <person name="Fakankun I.U."/>
            <person name="Fristensky B."/>
            <person name="Levin D.B."/>
        </authorList>
    </citation>
    <scope>NUCLEOTIDE SEQUENCE [LARGE SCALE GENOMIC DNA]</scope>
    <source>
        <strain evidence="3 4">UCD-FST 08-225</strain>
    </source>
</reference>
<protein>
    <submittedName>
        <fullName evidence="3">Acyl-CoA N-acyltransferase</fullName>
    </submittedName>
</protein>
<sequence length="240" mass="27009">MSSTPRTKPQVRLEPITEADLPELAAGNLDAFPTFYDPLEPESRRPPHDVRVRRFAHRLKSVVSSPHVLATKAVLASSPSASSGPDDDDGDNKQGSLVAIALWHRPGAPVRNTKRRNLLGDAPEGETKEDREAWEHVDLEAWEKVWREWDEVRESVMGDTPHWYLVPIWVKPAYQGLGIGKALMQQVIDLCDAQSPPTPIYLEADKRGKPLYEKLGFVEVGESEYVEMVRYNKEGTRPLP</sequence>
<keyword evidence="4" id="KW-1185">Reference proteome</keyword>
<dbReference type="CDD" id="cd04301">
    <property type="entry name" value="NAT_SF"/>
    <property type="match status" value="1"/>
</dbReference>
<dbReference type="EMBL" id="SOZI01000009">
    <property type="protein sequence ID" value="TNY23661.1"/>
    <property type="molecule type" value="Genomic_DNA"/>
</dbReference>
<gene>
    <name evidence="3" type="ORF">DMC30DRAFT_296179</name>
</gene>
<proteinExistence type="predicted"/>
<dbReference type="OrthoDB" id="61113at2759"/>